<keyword evidence="1" id="KW-0175">Coiled coil</keyword>
<name>A0A8S3RGI2_MYTED</name>
<evidence type="ECO:0000256" key="1">
    <source>
        <dbReference type="SAM" id="Coils"/>
    </source>
</evidence>
<dbReference type="AlphaFoldDB" id="A0A8S3RGI2"/>
<protein>
    <recommendedName>
        <fullName evidence="2">DZIP3-like HEPN domain-containing protein</fullName>
    </recommendedName>
</protein>
<organism evidence="3 4">
    <name type="scientific">Mytilus edulis</name>
    <name type="common">Blue mussel</name>
    <dbReference type="NCBI Taxonomy" id="6550"/>
    <lineage>
        <taxon>Eukaryota</taxon>
        <taxon>Metazoa</taxon>
        <taxon>Spiralia</taxon>
        <taxon>Lophotrochozoa</taxon>
        <taxon>Mollusca</taxon>
        <taxon>Bivalvia</taxon>
        <taxon>Autobranchia</taxon>
        <taxon>Pteriomorphia</taxon>
        <taxon>Mytilida</taxon>
        <taxon>Mytiloidea</taxon>
        <taxon>Mytilidae</taxon>
        <taxon>Mytilinae</taxon>
        <taxon>Mytilus</taxon>
    </lineage>
</organism>
<proteinExistence type="predicted"/>
<dbReference type="Proteomes" id="UP000683360">
    <property type="component" value="Unassembled WGS sequence"/>
</dbReference>
<dbReference type="InterPro" id="IPR041249">
    <property type="entry name" value="HEPN_DZIP3"/>
</dbReference>
<feature type="coiled-coil region" evidence="1">
    <location>
        <begin position="188"/>
        <end position="215"/>
    </location>
</feature>
<dbReference type="EMBL" id="CAJPWZ010001070">
    <property type="protein sequence ID" value="CAG2207088.1"/>
    <property type="molecule type" value="Genomic_DNA"/>
</dbReference>
<sequence>MAPLLDEEENYIRLALLLKGVSPRAVRTFFDKEFPPTHLPSTLNKNYNTLNGLLKREFLTKLSGLFCFQQMVGVPDSKTFDVTLMICLIRNLTSVIPPINGFDKLPPPVETTPGSDLARIKWYRNILAHHDSNIMQTGDFNTAWTNIANIATLLMVMKYLSIGCRQIGGFPMNQKCQDLKVKILDQSNQGILLEIKQSQEDMKELRRTMEIKQSTMRENLTALQDSYSYLQTEHSSTTQNLIDLKNSHSDLQTEHSKVTEMLKDPIPWNIRGI</sequence>
<comment type="caution">
    <text evidence="3">The sequence shown here is derived from an EMBL/GenBank/DDBJ whole genome shotgun (WGS) entry which is preliminary data.</text>
</comment>
<dbReference type="Pfam" id="PF18738">
    <property type="entry name" value="HEPN_DZIP3"/>
    <property type="match status" value="1"/>
</dbReference>
<reference evidence="3" key="1">
    <citation type="submission" date="2021-03" db="EMBL/GenBank/DDBJ databases">
        <authorList>
            <person name="Bekaert M."/>
        </authorList>
    </citation>
    <scope>NUCLEOTIDE SEQUENCE</scope>
</reference>
<accession>A0A8S3RGI2</accession>
<evidence type="ECO:0000259" key="2">
    <source>
        <dbReference type="Pfam" id="PF18738"/>
    </source>
</evidence>
<evidence type="ECO:0000313" key="4">
    <source>
        <dbReference type="Proteomes" id="UP000683360"/>
    </source>
</evidence>
<keyword evidence="4" id="KW-1185">Reference proteome</keyword>
<dbReference type="OrthoDB" id="6083162at2759"/>
<feature type="domain" description="DZIP3-like HEPN" evidence="2">
    <location>
        <begin position="36"/>
        <end position="158"/>
    </location>
</feature>
<gene>
    <name evidence="3" type="ORF">MEDL_21389</name>
</gene>
<evidence type="ECO:0000313" key="3">
    <source>
        <dbReference type="EMBL" id="CAG2207088.1"/>
    </source>
</evidence>